<dbReference type="SUPFAM" id="SSF53335">
    <property type="entry name" value="S-adenosyl-L-methionine-dependent methyltransferases"/>
    <property type="match status" value="1"/>
</dbReference>
<keyword evidence="1 4" id="KW-0489">Methyltransferase</keyword>
<evidence type="ECO:0000256" key="6">
    <source>
        <dbReference type="SAM" id="MobiDB-lite"/>
    </source>
</evidence>
<dbReference type="PROSITE" id="PS51687">
    <property type="entry name" value="SAM_MT_RNA_M5U"/>
    <property type="match status" value="1"/>
</dbReference>
<dbReference type="InterPro" id="IPR030391">
    <property type="entry name" value="MeTrfase_TrmA_CS"/>
</dbReference>
<dbReference type="PROSITE" id="PS01231">
    <property type="entry name" value="TRMA_2"/>
    <property type="match status" value="1"/>
</dbReference>
<feature type="compositionally biased region" description="Basic and acidic residues" evidence="6">
    <location>
        <begin position="22"/>
        <end position="31"/>
    </location>
</feature>
<dbReference type="AlphaFoldDB" id="A0AAW4WFN4"/>
<feature type="active site" description="Nucleophile" evidence="4">
    <location>
        <position position="369"/>
    </location>
</feature>
<organism evidence="7 8">
    <name type="scientific">Roseburia amylophila</name>
    <dbReference type="NCBI Taxonomy" id="2981794"/>
    <lineage>
        <taxon>Bacteria</taxon>
        <taxon>Bacillati</taxon>
        <taxon>Bacillota</taxon>
        <taxon>Clostridia</taxon>
        <taxon>Lachnospirales</taxon>
        <taxon>Lachnospiraceae</taxon>
        <taxon>Roseburia</taxon>
    </lineage>
</organism>
<name>A0AAW4WFN4_9FIRM</name>
<dbReference type="EMBL" id="JAJEQW010000006">
    <property type="protein sequence ID" value="MCC2242116.1"/>
    <property type="molecule type" value="Genomic_DNA"/>
</dbReference>
<dbReference type="Gene3D" id="2.40.50.1070">
    <property type="match status" value="1"/>
</dbReference>
<dbReference type="EC" id="2.1.1.190" evidence="7"/>
<dbReference type="GO" id="GO:0070041">
    <property type="term" value="F:rRNA (uridine-C5-)-methyltransferase activity"/>
    <property type="evidence" value="ECO:0007669"/>
    <property type="project" value="TreeGrafter"/>
</dbReference>
<reference evidence="7" key="1">
    <citation type="submission" date="2021-10" db="EMBL/GenBank/DDBJ databases">
        <title>Anaerobic single-cell dispensing facilitates the cultivation of human gut bacteria.</title>
        <authorList>
            <person name="Afrizal A."/>
        </authorList>
    </citation>
    <scope>NUCLEOTIDE SEQUENCE</scope>
    <source>
        <strain evidence="7">CLA-AA-H204</strain>
    </source>
</reference>
<dbReference type="InterPro" id="IPR029063">
    <property type="entry name" value="SAM-dependent_MTases_sf"/>
</dbReference>
<dbReference type="Proteomes" id="UP001198893">
    <property type="component" value="Unassembled WGS sequence"/>
</dbReference>
<gene>
    <name evidence="7" type="primary">rlmD</name>
    <name evidence="7" type="ORF">LKD47_07365</name>
</gene>
<dbReference type="Gene3D" id="3.40.50.150">
    <property type="entry name" value="Vaccinia Virus protein VP39"/>
    <property type="match status" value="1"/>
</dbReference>
<feature type="binding site" evidence="4">
    <location>
        <position position="244"/>
    </location>
    <ligand>
        <name>S-adenosyl-L-methionine</name>
        <dbReference type="ChEBI" id="CHEBI:59789"/>
    </ligand>
</feature>
<protein>
    <submittedName>
        <fullName evidence="7">23S rRNA (Uracil(1939)-C(5))-methyltransferase RlmD</fullName>
        <ecNumber evidence="7">2.1.1.190</ecNumber>
    </submittedName>
</protein>
<dbReference type="FunFam" id="2.40.50.1070:FF:000003">
    <property type="entry name" value="23S rRNA (Uracil-5-)-methyltransferase RumA"/>
    <property type="match status" value="1"/>
</dbReference>
<evidence type="ECO:0000256" key="2">
    <source>
        <dbReference type="ARBA" id="ARBA00022679"/>
    </source>
</evidence>
<keyword evidence="2 4" id="KW-0808">Transferase</keyword>
<dbReference type="InterPro" id="IPR030390">
    <property type="entry name" value="MeTrfase_TrmA_AS"/>
</dbReference>
<evidence type="ECO:0000256" key="3">
    <source>
        <dbReference type="ARBA" id="ARBA00022691"/>
    </source>
</evidence>
<evidence type="ECO:0000256" key="5">
    <source>
        <dbReference type="PROSITE-ProRule" id="PRU10015"/>
    </source>
</evidence>
<evidence type="ECO:0000313" key="7">
    <source>
        <dbReference type="EMBL" id="MCC2242116.1"/>
    </source>
</evidence>
<dbReference type="CDD" id="cd02440">
    <property type="entry name" value="AdoMet_MTases"/>
    <property type="match status" value="1"/>
</dbReference>
<dbReference type="PANTHER" id="PTHR11061:SF30">
    <property type="entry name" value="TRNA (URACIL(54)-C(5))-METHYLTRANSFERASE"/>
    <property type="match status" value="1"/>
</dbReference>
<dbReference type="NCBIfam" id="TIGR00479">
    <property type="entry name" value="rumA"/>
    <property type="match status" value="1"/>
</dbReference>
<feature type="active site" evidence="5">
    <location>
        <position position="369"/>
    </location>
</feature>
<accession>A0AAW4WFN4</accession>
<dbReference type="Pfam" id="PF05958">
    <property type="entry name" value="tRNA_U5-meth_tr"/>
    <property type="match status" value="1"/>
</dbReference>
<dbReference type="GO" id="GO:0070475">
    <property type="term" value="P:rRNA base methylation"/>
    <property type="evidence" value="ECO:0007669"/>
    <property type="project" value="TreeGrafter"/>
</dbReference>
<comment type="caution">
    <text evidence="7">The sequence shown here is derived from an EMBL/GenBank/DDBJ whole genome shotgun (WGS) entry which is preliminary data.</text>
</comment>
<evidence type="ECO:0000256" key="4">
    <source>
        <dbReference type="PROSITE-ProRule" id="PRU01024"/>
    </source>
</evidence>
<evidence type="ECO:0000313" key="8">
    <source>
        <dbReference type="Proteomes" id="UP001198893"/>
    </source>
</evidence>
<dbReference type="PANTHER" id="PTHR11061">
    <property type="entry name" value="RNA M5U METHYLTRANSFERASE"/>
    <property type="match status" value="1"/>
</dbReference>
<dbReference type="RefSeq" id="WP_227710088.1">
    <property type="nucleotide sequence ID" value="NZ_JAJEQW010000006.1"/>
</dbReference>
<sequence>MRKSEENNKFRKKENAKKQHASKSERPEKHICPPGECDLAKKCGGCQYQGMDYEKQLNKKHREVKELLGSFGKVEPVIGMQEPFHYRNKVNATFQRLKNGTVISGAYQQGTHSVVKIDECQIEDKIADGIIYDIRGMLRSFKIKVYDEDSGYGLLRHVLVRRGFRTGEVMVVLVLASPILPSKNNFVKALREKHPEVTTVVVNVNDRRTSVVLGERNITIYGKGFIEDELCGLRFRISPSSFYQINPVQTEILYGKAIEFAGLTGKEKVIDAYCGIGTIGMAAAGKAGSVIGVEVNRDAVRDAVTNAKRNNMKNITFYNEDAGEFMVKMAAQGETADVVFMDPPRAGSDEAFLSSLLQLSPKRVVYISCNPVTQARDLKYLISHGYRVERCQPVDMFPWTYHIENIVALVQKIR</sequence>
<keyword evidence="3 4" id="KW-0949">S-adenosyl-L-methionine</keyword>
<proteinExistence type="inferred from homology"/>
<feature type="compositionally biased region" description="Basic residues" evidence="6">
    <location>
        <begin position="10"/>
        <end position="21"/>
    </location>
</feature>
<feature type="binding site" evidence="4">
    <location>
        <position position="294"/>
    </location>
    <ligand>
        <name>S-adenosyl-L-methionine</name>
        <dbReference type="ChEBI" id="CHEBI:59789"/>
    </ligand>
</feature>
<dbReference type="FunFam" id="3.40.50.150:FF:000009">
    <property type="entry name" value="23S rRNA (Uracil(1939)-C(5))-methyltransferase RlmD"/>
    <property type="match status" value="1"/>
</dbReference>
<dbReference type="PROSITE" id="PS01230">
    <property type="entry name" value="TRMA_1"/>
    <property type="match status" value="1"/>
</dbReference>
<evidence type="ECO:0000256" key="1">
    <source>
        <dbReference type="ARBA" id="ARBA00022603"/>
    </source>
</evidence>
<feature type="binding site" evidence="4">
    <location>
        <position position="273"/>
    </location>
    <ligand>
        <name>S-adenosyl-L-methionine</name>
        <dbReference type="ChEBI" id="CHEBI:59789"/>
    </ligand>
</feature>
<comment type="similarity">
    <text evidence="4">Belongs to the class I-like SAM-binding methyltransferase superfamily. RNA M5U methyltransferase family.</text>
</comment>
<dbReference type="InterPro" id="IPR010280">
    <property type="entry name" value="U5_MeTrfase_fam"/>
</dbReference>
<feature type="binding site" evidence="4">
    <location>
        <position position="342"/>
    </location>
    <ligand>
        <name>S-adenosyl-L-methionine</name>
        <dbReference type="ChEBI" id="CHEBI:59789"/>
    </ligand>
</feature>
<feature type="region of interest" description="Disordered" evidence="6">
    <location>
        <begin position="1"/>
        <end position="31"/>
    </location>
</feature>